<evidence type="ECO:0000256" key="5">
    <source>
        <dbReference type="SAM" id="MobiDB-lite"/>
    </source>
</evidence>
<dbReference type="Pfam" id="PF05154">
    <property type="entry name" value="TM2"/>
    <property type="match status" value="1"/>
</dbReference>
<evidence type="ECO:0000313" key="8">
    <source>
        <dbReference type="EMBL" id="AZI43030.1"/>
    </source>
</evidence>
<feature type="transmembrane region" description="Helical" evidence="6">
    <location>
        <begin position="145"/>
        <end position="167"/>
    </location>
</feature>
<accession>A0A3G8YDU9</accession>
<keyword evidence="3 6" id="KW-1133">Transmembrane helix</keyword>
<keyword evidence="4 6" id="KW-0472">Membrane</keyword>
<dbReference type="RefSeq" id="WP_124870770.1">
    <property type="nucleotide sequence ID" value="NZ_CP034183.1"/>
</dbReference>
<comment type="subcellular location">
    <subcellularLocation>
        <location evidence="1">Membrane</location>
        <topology evidence="1">Multi-pass membrane protein</topology>
    </subcellularLocation>
</comment>
<evidence type="ECO:0000256" key="6">
    <source>
        <dbReference type="SAM" id="Phobius"/>
    </source>
</evidence>
<feature type="compositionally biased region" description="Polar residues" evidence="5">
    <location>
        <begin position="53"/>
        <end position="70"/>
    </location>
</feature>
<evidence type="ECO:0000256" key="2">
    <source>
        <dbReference type="ARBA" id="ARBA00022692"/>
    </source>
</evidence>
<feature type="transmembrane region" description="Helical" evidence="6">
    <location>
        <begin position="116"/>
        <end position="139"/>
    </location>
</feature>
<feature type="transmembrane region" description="Helical" evidence="6">
    <location>
        <begin position="90"/>
        <end position="109"/>
    </location>
</feature>
<dbReference type="OrthoDB" id="9816361at2"/>
<organism evidence="8 9">
    <name type="scientific">Deinococcus psychrotolerans</name>
    <dbReference type="NCBI Taxonomy" id="2489213"/>
    <lineage>
        <taxon>Bacteria</taxon>
        <taxon>Thermotogati</taxon>
        <taxon>Deinococcota</taxon>
        <taxon>Deinococci</taxon>
        <taxon>Deinococcales</taxon>
        <taxon>Deinococcaceae</taxon>
        <taxon>Deinococcus</taxon>
    </lineage>
</organism>
<gene>
    <name evidence="8" type="ORF">EHF33_09985</name>
</gene>
<dbReference type="InterPro" id="IPR007829">
    <property type="entry name" value="TM2"/>
</dbReference>
<reference evidence="8 9" key="1">
    <citation type="submission" date="2018-11" db="EMBL/GenBank/DDBJ databases">
        <title>Deinococcus shelandsis sp. nov., isolated from South Shetland Islands soil of Antarctica.</title>
        <authorList>
            <person name="Tian J."/>
        </authorList>
    </citation>
    <scope>NUCLEOTIDE SEQUENCE [LARGE SCALE GENOMIC DNA]</scope>
    <source>
        <strain evidence="8 9">S14-83T</strain>
    </source>
</reference>
<evidence type="ECO:0000313" key="9">
    <source>
        <dbReference type="Proteomes" id="UP000276417"/>
    </source>
</evidence>
<dbReference type="GO" id="GO:0016020">
    <property type="term" value="C:membrane"/>
    <property type="evidence" value="ECO:0007669"/>
    <property type="project" value="UniProtKB-SubCell"/>
</dbReference>
<dbReference type="Proteomes" id="UP000276417">
    <property type="component" value="Chromosome 1"/>
</dbReference>
<name>A0A3G8YDU9_9DEIO</name>
<protein>
    <submittedName>
        <fullName evidence="8">TM2 domain-containing protein</fullName>
    </submittedName>
</protein>
<evidence type="ECO:0000256" key="3">
    <source>
        <dbReference type="ARBA" id="ARBA00022989"/>
    </source>
</evidence>
<sequence>MTNPENEGVNLNKTAPANDLRIDPPHAPQVPPHQQDVPSWIDEATRPAAPRTPETQSQAYFNPRQPSGEATINPEPLRITQAGDISSRKLVAGLLAIFLGTLGAHKFYLGRTTPGLMMLLVNIGGWFLTGVLSIVTFGIGALVLVPLMTLVFTALCIVSIIEGVVYLTRSDEEFNQTYLVGRKDWF</sequence>
<feature type="domain" description="TM2" evidence="7">
    <location>
        <begin position="88"/>
        <end position="132"/>
    </location>
</feature>
<proteinExistence type="predicted"/>
<dbReference type="AlphaFoldDB" id="A0A3G8YDU9"/>
<dbReference type="KEGG" id="dph:EHF33_09985"/>
<evidence type="ECO:0000259" key="7">
    <source>
        <dbReference type="Pfam" id="PF05154"/>
    </source>
</evidence>
<feature type="compositionally biased region" description="Polar residues" evidence="5">
    <location>
        <begin position="1"/>
        <end position="15"/>
    </location>
</feature>
<evidence type="ECO:0000256" key="4">
    <source>
        <dbReference type="ARBA" id="ARBA00023136"/>
    </source>
</evidence>
<keyword evidence="9" id="KW-1185">Reference proteome</keyword>
<feature type="region of interest" description="Disordered" evidence="5">
    <location>
        <begin position="1"/>
        <end position="74"/>
    </location>
</feature>
<keyword evidence="2 6" id="KW-0812">Transmembrane</keyword>
<evidence type="ECO:0000256" key="1">
    <source>
        <dbReference type="ARBA" id="ARBA00004141"/>
    </source>
</evidence>
<dbReference type="EMBL" id="CP034183">
    <property type="protein sequence ID" value="AZI43030.1"/>
    <property type="molecule type" value="Genomic_DNA"/>
</dbReference>